<keyword evidence="6" id="KW-1185">Reference proteome</keyword>
<comment type="cofactor">
    <cofactor evidence="1">
        <name>Fe cation</name>
        <dbReference type="ChEBI" id="CHEBI:24875"/>
    </cofactor>
</comment>
<protein>
    <submittedName>
        <fullName evidence="5">PhyH-domain-containing protein</fullName>
    </submittedName>
</protein>
<keyword evidence="3" id="KW-0479">Metal-binding</keyword>
<dbReference type="EMBL" id="JAPZBT010000006">
    <property type="protein sequence ID" value="KAJ5357006.1"/>
    <property type="molecule type" value="Genomic_DNA"/>
</dbReference>
<dbReference type="Pfam" id="PF05721">
    <property type="entry name" value="PhyH"/>
    <property type="match status" value="1"/>
</dbReference>
<proteinExistence type="inferred from homology"/>
<evidence type="ECO:0000313" key="5">
    <source>
        <dbReference type="EMBL" id="KAJ5357006.1"/>
    </source>
</evidence>
<dbReference type="SUPFAM" id="SSF51197">
    <property type="entry name" value="Clavaminate synthase-like"/>
    <property type="match status" value="1"/>
</dbReference>
<evidence type="ECO:0000256" key="2">
    <source>
        <dbReference type="ARBA" id="ARBA00005830"/>
    </source>
</evidence>
<comment type="caution">
    <text evidence="5">The sequence shown here is derived from an EMBL/GenBank/DDBJ whole genome shotgun (WGS) entry which is preliminary data.</text>
</comment>
<comment type="similarity">
    <text evidence="2">Belongs to the PhyH family.</text>
</comment>
<accession>A0A9W9RB98</accession>
<dbReference type="PANTHER" id="PTHR20883">
    <property type="entry name" value="PHYTANOYL-COA DIOXYGENASE DOMAIN CONTAINING 1"/>
    <property type="match status" value="1"/>
</dbReference>
<evidence type="ECO:0000256" key="4">
    <source>
        <dbReference type="ARBA" id="ARBA00023004"/>
    </source>
</evidence>
<name>A0A9W9RB98_9EURO</name>
<dbReference type="PANTHER" id="PTHR20883:SF15">
    <property type="entry name" value="PHYTANOYL-COA DIOXYGENASE DOMAIN-CONTAINING PROTEIN 1"/>
    <property type="match status" value="1"/>
</dbReference>
<dbReference type="Proteomes" id="UP001147752">
    <property type="component" value="Unassembled WGS sequence"/>
</dbReference>
<reference evidence="5" key="1">
    <citation type="submission" date="2022-12" db="EMBL/GenBank/DDBJ databases">
        <authorList>
            <person name="Petersen C."/>
        </authorList>
    </citation>
    <scope>NUCLEOTIDE SEQUENCE</scope>
    <source>
        <strain evidence="5">IBT 3081</strain>
    </source>
</reference>
<evidence type="ECO:0000256" key="1">
    <source>
        <dbReference type="ARBA" id="ARBA00001962"/>
    </source>
</evidence>
<dbReference type="GeneID" id="81468521"/>
<dbReference type="RefSeq" id="XP_056575153.1">
    <property type="nucleotide sequence ID" value="XM_056729338.1"/>
</dbReference>
<dbReference type="GO" id="GO:0046872">
    <property type="term" value="F:metal ion binding"/>
    <property type="evidence" value="ECO:0007669"/>
    <property type="project" value="UniProtKB-KW"/>
</dbReference>
<gene>
    <name evidence="5" type="ORF">N7517_011615</name>
</gene>
<reference evidence="5" key="2">
    <citation type="journal article" date="2023" name="IMA Fungus">
        <title>Comparative genomic study of the Penicillium genus elucidates a diverse pangenome and 15 lateral gene transfer events.</title>
        <authorList>
            <person name="Petersen C."/>
            <person name="Sorensen T."/>
            <person name="Nielsen M.R."/>
            <person name="Sondergaard T.E."/>
            <person name="Sorensen J.L."/>
            <person name="Fitzpatrick D.A."/>
            <person name="Frisvad J.C."/>
            <person name="Nielsen K.L."/>
        </authorList>
    </citation>
    <scope>NUCLEOTIDE SEQUENCE</scope>
    <source>
        <strain evidence="5">IBT 3081</strain>
    </source>
</reference>
<keyword evidence="4" id="KW-0408">Iron</keyword>
<dbReference type="OrthoDB" id="445007at2759"/>
<sequence>MTVTQPTTPKLRRLPRTAGADTIFTTLQEDGIVIIEDFMSAENVAQFNAEIDPHLKKWELGQFKSYQEDYLSGMRQLSSLSLFNKKAFGPECGDCWLTTSSVLETEPGYGGQELHREYEGIPICTKLGKQSPESMLNFTALTDFTAENGAIRVLPGSHPWDDFSAPPPPADTAIPAAMNPGDAVLLTGKTLYGAGKNNTTDFLRRGFPLIMQSCQFTQMEAPKMVGWRTVSANGVNIWTYDLKDLATGIQLKNDQPAKAT</sequence>
<dbReference type="AlphaFoldDB" id="A0A9W9RB98"/>
<evidence type="ECO:0000313" key="6">
    <source>
        <dbReference type="Proteomes" id="UP001147752"/>
    </source>
</evidence>
<organism evidence="5 6">
    <name type="scientific">Penicillium concentricum</name>
    <dbReference type="NCBI Taxonomy" id="293559"/>
    <lineage>
        <taxon>Eukaryota</taxon>
        <taxon>Fungi</taxon>
        <taxon>Dikarya</taxon>
        <taxon>Ascomycota</taxon>
        <taxon>Pezizomycotina</taxon>
        <taxon>Eurotiomycetes</taxon>
        <taxon>Eurotiomycetidae</taxon>
        <taxon>Eurotiales</taxon>
        <taxon>Aspergillaceae</taxon>
        <taxon>Penicillium</taxon>
    </lineage>
</organism>
<evidence type="ECO:0000256" key="3">
    <source>
        <dbReference type="ARBA" id="ARBA00022723"/>
    </source>
</evidence>
<dbReference type="Gene3D" id="2.60.120.620">
    <property type="entry name" value="q2cbj1_9rhob like domain"/>
    <property type="match status" value="1"/>
</dbReference>
<dbReference type="InterPro" id="IPR008775">
    <property type="entry name" value="Phytyl_CoA_dOase-like"/>
</dbReference>